<dbReference type="InterPro" id="IPR000569">
    <property type="entry name" value="HECT_dom"/>
</dbReference>
<dbReference type="SMART" id="SM00119">
    <property type="entry name" value="HECTc"/>
    <property type="match status" value="1"/>
</dbReference>
<evidence type="ECO:0000256" key="3">
    <source>
        <dbReference type="ARBA" id="ARBA00012485"/>
    </source>
</evidence>
<dbReference type="Pfam" id="PF18436">
    <property type="entry name" value="HECW1_helix"/>
    <property type="match status" value="1"/>
</dbReference>
<proteinExistence type="predicted"/>
<feature type="domain" description="HECT" evidence="9">
    <location>
        <begin position="218"/>
        <end position="429"/>
    </location>
</feature>
<evidence type="ECO:0000256" key="4">
    <source>
        <dbReference type="ARBA" id="ARBA00022679"/>
    </source>
</evidence>
<dbReference type="PROSITE" id="PS50237">
    <property type="entry name" value="HECT"/>
    <property type="match status" value="1"/>
</dbReference>
<dbReference type="Pfam" id="PF00632">
    <property type="entry name" value="HECT"/>
    <property type="match status" value="1"/>
</dbReference>
<organism evidence="10 11">
    <name type="scientific">Angiostrongylus cantonensis</name>
    <name type="common">Rat lungworm</name>
    <dbReference type="NCBI Taxonomy" id="6313"/>
    <lineage>
        <taxon>Eukaryota</taxon>
        <taxon>Metazoa</taxon>
        <taxon>Ecdysozoa</taxon>
        <taxon>Nematoda</taxon>
        <taxon>Chromadorea</taxon>
        <taxon>Rhabditida</taxon>
        <taxon>Rhabditina</taxon>
        <taxon>Rhabditomorpha</taxon>
        <taxon>Strongyloidea</taxon>
        <taxon>Metastrongylidae</taxon>
        <taxon>Angiostrongylus</taxon>
    </lineage>
</organism>
<dbReference type="GO" id="GO:0061630">
    <property type="term" value="F:ubiquitin protein ligase activity"/>
    <property type="evidence" value="ECO:0007669"/>
    <property type="project" value="UniProtKB-EC"/>
</dbReference>
<dbReference type="GO" id="GO:0048814">
    <property type="term" value="P:regulation of dendrite morphogenesis"/>
    <property type="evidence" value="ECO:0007669"/>
    <property type="project" value="TreeGrafter"/>
</dbReference>
<keyword evidence="10" id="KW-1185">Reference proteome</keyword>
<dbReference type="InterPro" id="IPR035983">
    <property type="entry name" value="Hect_E3_ubiquitin_ligase"/>
</dbReference>
<keyword evidence="4" id="KW-0808">Transferase</keyword>
<evidence type="ECO:0000256" key="1">
    <source>
        <dbReference type="ARBA" id="ARBA00000885"/>
    </source>
</evidence>
<dbReference type="Proteomes" id="UP000035642">
    <property type="component" value="Unassembled WGS sequence"/>
</dbReference>
<dbReference type="WBParaSite" id="ACAC_0000392801-mRNA-1">
    <property type="protein sequence ID" value="ACAC_0000392801-mRNA-1"/>
    <property type="gene ID" value="ACAC_0000392801"/>
</dbReference>
<dbReference type="FunFam" id="3.30.2160.10:FF:000001">
    <property type="entry name" value="E3 ubiquitin-protein ligase NEDD4-like"/>
    <property type="match status" value="1"/>
</dbReference>
<evidence type="ECO:0000259" key="9">
    <source>
        <dbReference type="PROSITE" id="PS50237"/>
    </source>
</evidence>
<evidence type="ECO:0000256" key="7">
    <source>
        <dbReference type="SAM" id="MobiDB-lite"/>
    </source>
</evidence>
<name>A0A0K0D1I3_ANGCA</name>
<sequence length="429" mass="49117">MTRRTIGLSPVTTKSYGPAVFLQRADFVSLLHENEAALAAYNASPLVKHIVHRIRKCGETTEKYEHNRDFVAFVNLFADETQPLPANWQASGKNPTVFIDHTARRTTLIDPRLPPPAVERKRGHSAPPSRRQNLDKNGNLIDLASRTAEIAMLVEERLPDLAPKIHDPVVSTEFEEKLNHFYTSLYRSGYGKGPQKVKFQFSRSNLLQDAFSQILTVDSQSLRRAKLAISFDDEEGLDYGGPSRELFYLLSRELFHPYYGLFEYSAPDQYTVQISKYSNLVQHDLQWMELAGRVLGLALIHRCLIDTFFTRTFYKMLLELPITVHDLQEVDPEFGRSLLWLHENPTDLSLGMTFVVNEEENGQVIEKELLPNGAELNVTDDNKEEFISLMIKWRTERGIQRQSQALLRGVHQVPTLIFILDILLGIFHL</sequence>
<dbReference type="InterPro" id="IPR001202">
    <property type="entry name" value="WW_dom"/>
</dbReference>
<comment type="caution">
    <text evidence="6">Lacks conserved residue(s) required for the propagation of feature annotation.</text>
</comment>
<protein>
    <recommendedName>
        <fullName evidence="3">HECT-type E3 ubiquitin transferase</fullName>
        <ecNumber evidence="3">2.3.2.26</ecNumber>
    </recommendedName>
</protein>
<accession>A0A0K0D1I3</accession>
<dbReference type="PANTHER" id="PTHR11254">
    <property type="entry name" value="HECT DOMAIN UBIQUITIN-PROTEIN LIGASE"/>
    <property type="match status" value="1"/>
</dbReference>
<evidence type="ECO:0000313" key="10">
    <source>
        <dbReference type="Proteomes" id="UP000035642"/>
    </source>
</evidence>
<dbReference type="GO" id="GO:0016567">
    <property type="term" value="P:protein ubiquitination"/>
    <property type="evidence" value="ECO:0007669"/>
    <property type="project" value="UniProtKB-UniPathway"/>
</dbReference>
<evidence type="ECO:0000256" key="5">
    <source>
        <dbReference type="ARBA" id="ARBA00022786"/>
    </source>
</evidence>
<dbReference type="PANTHER" id="PTHR11254:SF320">
    <property type="entry name" value="HECT-TYPE E3 UBIQUITIN TRANSFERASE"/>
    <property type="match status" value="1"/>
</dbReference>
<evidence type="ECO:0000256" key="2">
    <source>
        <dbReference type="ARBA" id="ARBA00004906"/>
    </source>
</evidence>
<dbReference type="UniPathway" id="UPA00143"/>
<dbReference type="PROSITE" id="PS50020">
    <property type="entry name" value="WW_DOMAIN_2"/>
    <property type="match status" value="1"/>
</dbReference>
<dbReference type="FunFam" id="3.90.1750.10:FF:000079">
    <property type="entry name" value="E3 ubiquitin-protein ligase"/>
    <property type="match status" value="1"/>
</dbReference>
<evidence type="ECO:0000259" key="8">
    <source>
        <dbReference type="PROSITE" id="PS50020"/>
    </source>
</evidence>
<dbReference type="GO" id="GO:0005737">
    <property type="term" value="C:cytoplasm"/>
    <property type="evidence" value="ECO:0007669"/>
    <property type="project" value="UniProtKB-ARBA"/>
</dbReference>
<dbReference type="Gene3D" id="3.30.2160.10">
    <property type="entry name" value="Hect, E3 ligase catalytic domain"/>
    <property type="match status" value="1"/>
</dbReference>
<keyword evidence="5 6" id="KW-0833">Ubl conjugation pathway</keyword>
<comment type="pathway">
    <text evidence="2">Protein modification; protein ubiquitination.</text>
</comment>
<dbReference type="STRING" id="6313.A0A0K0D1I3"/>
<dbReference type="GO" id="GO:0006511">
    <property type="term" value="P:ubiquitin-dependent protein catabolic process"/>
    <property type="evidence" value="ECO:0007669"/>
    <property type="project" value="TreeGrafter"/>
</dbReference>
<dbReference type="Gene3D" id="2.20.70.10">
    <property type="match status" value="1"/>
</dbReference>
<reference evidence="11" key="2">
    <citation type="submission" date="2017-02" db="UniProtKB">
        <authorList>
            <consortium name="WormBaseParasite"/>
        </authorList>
    </citation>
    <scope>IDENTIFICATION</scope>
</reference>
<evidence type="ECO:0000256" key="6">
    <source>
        <dbReference type="PROSITE-ProRule" id="PRU00104"/>
    </source>
</evidence>
<evidence type="ECO:0000313" key="11">
    <source>
        <dbReference type="WBParaSite" id="ACAC_0000392801-mRNA-1"/>
    </source>
</evidence>
<reference evidence="10" key="1">
    <citation type="submission" date="2012-09" db="EMBL/GenBank/DDBJ databases">
        <authorList>
            <person name="Martin A.A."/>
        </authorList>
    </citation>
    <scope>NUCLEOTIDE SEQUENCE</scope>
</reference>
<feature type="domain" description="WW" evidence="8">
    <location>
        <begin position="82"/>
        <end position="113"/>
    </location>
</feature>
<dbReference type="EC" id="2.3.2.26" evidence="3"/>
<dbReference type="InterPro" id="IPR040524">
    <property type="entry name" value="HECW1_helix"/>
</dbReference>
<dbReference type="InterPro" id="IPR050409">
    <property type="entry name" value="E3_ubiq-protein_ligase"/>
</dbReference>
<dbReference type="SUPFAM" id="SSF56204">
    <property type="entry name" value="Hect, E3 ligase catalytic domain"/>
    <property type="match status" value="1"/>
</dbReference>
<feature type="region of interest" description="Disordered" evidence="7">
    <location>
        <begin position="109"/>
        <end position="138"/>
    </location>
</feature>
<comment type="catalytic activity">
    <reaction evidence="1">
        <text>S-ubiquitinyl-[E2 ubiquitin-conjugating enzyme]-L-cysteine + [acceptor protein]-L-lysine = [E2 ubiquitin-conjugating enzyme]-L-cysteine + N(6)-ubiquitinyl-[acceptor protein]-L-lysine.</text>
        <dbReference type="EC" id="2.3.2.26"/>
    </reaction>
</comment>
<dbReference type="AlphaFoldDB" id="A0A0K0D1I3"/>
<dbReference type="Gene3D" id="3.90.1750.10">
    <property type="entry name" value="Hect, E3 ligase catalytic domains"/>
    <property type="match status" value="1"/>
</dbReference>